<dbReference type="GeneID" id="28983957"/>
<organism evidence="2 3">
    <name type="scientific">Cutaneotrichosporon oleaginosum</name>
    <dbReference type="NCBI Taxonomy" id="879819"/>
    <lineage>
        <taxon>Eukaryota</taxon>
        <taxon>Fungi</taxon>
        <taxon>Dikarya</taxon>
        <taxon>Basidiomycota</taxon>
        <taxon>Agaricomycotina</taxon>
        <taxon>Tremellomycetes</taxon>
        <taxon>Trichosporonales</taxon>
        <taxon>Trichosporonaceae</taxon>
        <taxon>Cutaneotrichosporon</taxon>
    </lineage>
</organism>
<evidence type="ECO:0000256" key="1">
    <source>
        <dbReference type="SAM" id="Phobius"/>
    </source>
</evidence>
<name>A0A0J0XLG6_9TREE</name>
<feature type="transmembrane region" description="Helical" evidence="1">
    <location>
        <begin position="6"/>
        <end position="32"/>
    </location>
</feature>
<accession>A0A0J0XLG6</accession>
<dbReference type="AlphaFoldDB" id="A0A0J0XLG6"/>
<dbReference type="RefSeq" id="XP_018278423.1">
    <property type="nucleotide sequence ID" value="XM_018423354.1"/>
</dbReference>
<dbReference type="EMBL" id="KQ087211">
    <property type="protein sequence ID" value="KLT41932.1"/>
    <property type="molecule type" value="Genomic_DNA"/>
</dbReference>
<sequence>MGRGPFIFQIVMYVIAMIIAGIEIGICTRFVVRAADVDPDKEYGWIWMRSIGGIGHGAVLFIYFLTFLWAHRRNYWIVRTSTDLILGAIFIASCILVGYFCAMIAFAPAAPLLLNFIVEAITVGRSKVHGKWRLSLCNVVEAKTNDYAFNMNQSVGTVYPAPPSVQTPFVGQPYAPVPNPGQVGQVPPPAYPYPYAQQHQQHYP</sequence>
<reference evidence="2 3" key="1">
    <citation type="submission" date="2015-03" db="EMBL/GenBank/DDBJ databases">
        <title>Genomics and transcriptomics of the oil-accumulating basidiomycete yeast T. oleaginosus allow insights into substrate utilization and the diverse evolutionary trajectories of mating systems in fungi.</title>
        <authorList>
            <consortium name="DOE Joint Genome Institute"/>
            <person name="Kourist R."/>
            <person name="Kracht O."/>
            <person name="Bracharz F."/>
            <person name="Lipzen A."/>
            <person name="Nolan M."/>
            <person name="Ohm R."/>
            <person name="Grigoriev I."/>
            <person name="Sun S."/>
            <person name="Heitman J."/>
            <person name="Bruck T."/>
            <person name="Nowrousian M."/>
        </authorList>
    </citation>
    <scope>NUCLEOTIDE SEQUENCE [LARGE SCALE GENOMIC DNA]</scope>
    <source>
        <strain evidence="2 3">IBC0246</strain>
    </source>
</reference>
<protein>
    <submittedName>
        <fullName evidence="2">Uncharacterized protein</fullName>
    </submittedName>
</protein>
<keyword evidence="1" id="KW-0472">Membrane</keyword>
<feature type="transmembrane region" description="Helical" evidence="1">
    <location>
        <begin position="44"/>
        <end position="65"/>
    </location>
</feature>
<keyword evidence="1" id="KW-1133">Transmembrane helix</keyword>
<feature type="transmembrane region" description="Helical" evidence="1">
    <location>
        <begin position="85"/>
        <end position="118"/>
    </location>
</feature>
<proteinExistence type="predicted"/>
<keyword evidence="1" id="KW-0812">Transmembrane</keyword>
<evidence type="ECO:0000313" key="3">
    <source>
        <dbReference type="Proteomes" id="UP000053611"/>
    </source>
</evidence>
<keyword evidence="3" id="KW-1185">Reference proteome</keyword>
<evidence type="ECO:0000313" key="2">
    <source>
        <dbReference type="EMBL" id="KLT41932.1"/>
    </source>
</evidence>
<gene>
    <name evidence="2" type="ORF">CC85DRAFT_286018</name>
</gene>
<dbReference type="Proteomes" id="UP000053611">
    <property type="component" value="Unassembled WGS sequence"/>
</dbReference>